<dbReference type="Pfam" id="PF05065">
    <property type="entry name" value="Phage_capsid"/>
    <property type="match status" value="1"/>
</dbReference>
<evidence type="ECO:0000313" key="4">
    <source>
        <dbReference type="EMBL" id="MBC8581481.1"/>
    </source>
</evidence>
<organism evidence="4 5">
    <name type="scientific">Zhenhengia yiwuensis</name>
    <dbReference type="NCBI Taxonomy" id="2763666"/>
    <lineage>
        <taxon>Bacteria</taxon>
        <taxon>Bacillati</taxon>
        <taxon>Bacillota</taxon>
        <taxon>Clostridia</taxon>
        <taxon>Lachnospirales</taxon>
        <taxon>Lachnospiraceae</taxon>
        <taxon>Zhenhengia</taxon>
    </lineage>
</organism>
<dbReference type="NCBIfam" id="TIGR01554">
    <property type="entry name" value="major_cap_HK97"/>
    <property type="match status" value="1"/>
</dbReference>
<gene>
    <name evidence="4" type="ORF">H8718_18525</name>
</gene>
<evidence type="ECO:0000313" key="5">
    <source>
        <dbReference type="Proteomes" id="UP000655830"/>
    </source>
</evidence>
<comment type="subcellular location">
    <subcellularLocation>
        <location evidence="1">Virion</location>
    </subcellularLocation>
</comment>
<keyword evidence="5" id="KW-1185">Reference proteome</keyword>
<keyword evidence="2" id="KW-0175">Coiled coil</keyword>
<sequence length="377" mass="41786">MIEKRNAKLEEMKAILSAAQTETRAFTPEEETKYSESKEEIRALDETIKALEEAETIEKRELPQEKKKETVEEMETRAFETYIRGQINETRSGEQNVTMGNNGAVIPVTIAKRIIKEVTDICPILARATMYHVKGTLKIPVWGKANDSHDIAVGYQAEFTELTADAGKFTSVDLEGYLAGALTLIGVSVINNADVDVVGFIVSHMAEKIAEFLEKQLLVGDGSSKAQGITYTTNKKTAASGTAITADELIDIQAQVKQAYQGNACWIMHSETFTAIKKLKDGNNRYLLQDDITGEFPYRLLGKPVFLSDNMPKMESSAKAIVYGDLSALSVNFRENIEIKLLQEKYATQHAVGVVAWFEFDSKVTEHQKVAVLEMGA</sequence>
<dbReference type="Proteomes" id="UP000655830">
    <property type="component" value="Unassembled WGS sequence"/>
</dbReference>
<comment type="caution">
    <text evidence="4">The sequence shown here is derived from an EMBL/GenBank/DDBJ whole genome shotgun (WGS) entry which is preliminary data.</text>
</comment>
<feature type="domain" description="Phage capsid-like C-terminal" evidence="3">
    <location>
        <begin position="103"/>
        <end position="374"/>
    </location>
</feature>
<accession>A0A926IGE9</accession>
<proteinExistence type="predicted"/>
<dbReference type="SUPFAM" id="SSF56563">
    <property type="entry name" value="Major capsid protein gp5"/>
    <property type="match status" value="1"/>
</dbReference>
<name>A0A926IGE9_9FIRM</name>
<evidence type="ECO:0000256" key="1">
    <source>
        <dbReference type="ARBA" id="ARBA00004328"/>
    </source>
</evidence>
<evidence type="ECO:0000256" key="2">
    <source>
        <dbReference type="SAM" id="Coils"/>
    </source>
</evidence>
<dbReference type="InterPro" id="IPR024455">
    <property type="entry name" value="Phage_capsid"/>
</dbReference>
<dbReference type="InterPro" id="IPR054612">
    <property type="entry name" value="Phage_capsid-like_C"/>
</dbReference>
<evidence type="ECO:0000259" key="3">
    <source>
        <dbReference type="Pfam" id="PF05065"/>
    </source>
</evidence>
<feature type="coiled-coil region" evidence="2">
    <location>
        <begin position="2"/>
        <end position="61"/>
    </location>
</feature>
<protein>
    <submittedName>
        <fullName evidence="4">Phage major capsid protein</fullName>
    </submittedName>
</protein>
<dbReference type="AlphaFoldDB" id="A0A926IGE9"/>
<reference evidence="4" key="1">
    <citation type="submission" date="2020-08" db="EMBL/GenBank/DDBJ databases">
        <title>Genome public.</title>
        <authorList>
            <person name="Liu C."/>
            <person name="Sun Q."/>
        </authorList>
    </citation>
    <scope>NUCLEOTIDE SEQUENCE</scope>
    <source>
        <strain evidence="4">NSJ-12</strain>
    </source>
</reference>
<dbReference type="EMBL" id="JACRSY010000055">
    <property type="protein sequence ID" value="MBC8581481.1"/>
    <property type="molecule type" value="Genomic_DNA"/>
</dbReference>
<dbReference type="Gene3D" id="3.30.2320.10">
    <property type="entry name" value="hypothetical protein PF0899 domain"/>
    <property type="match status" value="1"/>
</dbReference>